<dbReference type="EMBL" id="BJCL01000032">
    <property type="protein sequence ID" value="GCL66304.1"/>
    <property type="molecule type" value="Genomic_DNA"/>
</dbReference>
<comment type="caution">
    <text evidence="1">The sequence shown here is derived from an EMBL/GenBank/DDBJ whole genome shotgun (WGS) entry which is preliminary data.</text>
</comment>
<name>A0A480AXX4_9BURK</name>
<sequence length="120" mass="11990">MGSAMQTIPIHSAEPAAGCGGCLSGAGNGPVCRSMLGEACAAPELTGPADALARLLQALTPLLGAPETSGLVRALHVQDGEVELRLAVRADCGGAALADSAFQALRGLLPDTDIYVLPAR</sequence>
<organism evidence="1 2">
    <name type="scientific">Pseudaquabacterium pictum</name>
    <dbReference type="NCBI Taxonomy" id="2315236"/>
    <lineage>
        <taxon>Bacteria</taxon>
        <taxon>Pseudomonadati</taxon>
        <taxon>Pseudomonadota</taxon>
        <taxon>Betaproteobacteria</taxon>
        <taxon>Burkholderiales</taxon>
        <taxon>Sphaerotilaceae</taxon>
        <taxon>Pseudaquabacterium</taxon>
    </lineage>
</organism>
<evidence type="ECO:0000313" key="2">
    <source>
        <dbReference type="Proteomes" id="UP000301751"/>
    </source>
</evidence>
<gene>
    <name evidence="1" type="ORF">AQPW35_53850</name>
</gene>
<dbReference type="Proteomes" id="UP000301751">
    <property type="component" value="Unassembled WGS sequence"/>
</dbReference>
<dbReference type="AlphaFoldDB" id="A0A480AXX4"/>
<protein>
    <submittedName>
        <fullName evidence="1">Uncharacterized protein</fullName>
    </submittedName>
</protein>
<keyword evidence="2" id="KW-1185">Reference proteome</keyword>
<accession>A0A480AXX4</accession>
<reference evidence="2" key="1">
    <citation type="submission" date="2019-03" db="EMBL/GenBank/DDBJ databases">
        <title>Aquabacterium pictum sp.nov., the first bacteriochlorophyll a-containing freshwater bacterium in the genus Aquabacterium of the class Betaproteobacteria.</title>
        <authorList>
            <person name="Hirose S."/>
            <person name="Tank M."/>
            <person name="Hara E."/>
            <person name="Tamaki H."/>
            <person name="Takaichi S."/>
            <person name="Haruta S."/>
            <person name="Hanada S."/>
        </authorList>
    </citation>
    <scope>NUCLEOTIDE SEQUENCE [LARGE SCALE GENOMIC DNA]</scope>
    <source>
        <strain evidence="2">W35</strain>
    </source>
</reference>
<evidence type="ECO:0000313" key="1">
    <source>
        <dbReference type="EMBL" id="GCL66304.1"/>
    </source>
</evidence>
<proteinExistence type="predicted"/>